<feature type="compositionally biased region" description="Low complexity" evidence="1">
    <location>
        <begin position="214"/>
        <end position="230"/>
    </location>
</feature>
<dbReference type="OrthoDB" id="129353at2759"/>
<feature type="compositionally biased region" description="Low complexity" evidence="1">
    <location>
        <begin position="921"/>
        <end position="941"/>
    </location>
</feature>
<feature type="compositionally biased region" description="Basic and acidic residues" evidence="1">
    <location>
        <begin position="326"/>
        <end position="347"/>
    </location>
</feature>
<dbReference type="PANTHER" id="PTHR15321">
    <property type="entry name" value="TUMOR SUPPRESSOR P53-BINDING PROTEIN 1"/>
    <property type="match status" value="1"/>
</dbReference>
<keyword evidence="3" id="KW-1185">Reference proteome</keyword>
<feature type="region of interest" description="Disordered" evidence="1">
    <location>
        <begin position="199"/>
        <end position="241"/>
    </location>
</feature>
<evidence type="ECO:0000313" key="3">
    <source>
        <dbReference type="Proteomes" id="UP000515158"/>
    </source>
</evidence>
<dbReference type="GO" id="GO:0045944">
    <property type="term" value="P:positive regulation of transcription by RNA polymerase II"/>
    <property type="evidence" value="ECO:0007669"/>
    <property type="project" value="TreeGrafter"/>
</dbReference>
<feature type="compositionally biased region" description="Polar residues" evidence="1">
    <location>
        <begin position="164"/>
        <end position="187"/>
    </location>
</feature>
<accession>A0A6P8YJR0</accession>
<feature type="compositionally biased region" description="Low complexity" evidence="1">
    <location>
        <begin position="757"/>
        <end position="768"/>
    </location>
</feature>
<evidence type="ECO:0000256" key="1">
    <source>
        <dbReference type="SAM" id="MobiDB-lite"/>
    </source>
</evidence>
<feature type="compositionally biased region" description="Basic and acidic residues" evidence="1">
    <location>
        <begin position="781"/>
        <end position="792"/>
    </location>
</feature>
<feature type="domain" description="BRCT" evidence="2">
    <location>
        <begin position="1214"/>
        <end position="1307"/>
    </location>
</feature>
<dbReference type="Proteomes" id="UP000515158">
    <property type="component" value="Unplaced"/>
</dbReference>
<dbReference type="InParanoid" id="A0A6P8YJR0"/>
<dbReference type="InterPro" id="IPR047250">
    <property type="entry name" value="BRCT_p53bp1-like_rpt2"/>
</dbReference>
<feature type="compositionally biased region" description="Polar residues" evidence="1">
    <location>
        <begin position="462"/>
        <end position="481"/>
    </location>
</feature>
<dbReference type="PANTHER" id="PTHR15321:SF3">
    <property type="entry name" value="TP53-BINDING PROTEIN 1"/>
    <property type="match status" value="1"/>
</dbReference>
<dbReference type="GO" id="GO:0042393">
    <property type="term" value="F:histone binding"/>
    <property type="evidence" value="ECO:0007669"/>
    <property type="project" value="TreeGrafter"/>
</dbReference>
<sequence>MDNDEATQILSEDEDIVYTGLTCSQAEGYNLENVDATEILSQDPNVVYTGQTCTEEENNRLETSHGKTQFEKCDDGSFDPDETYISVNKLRLKAQASGVTENKPNICDVGEEHKSVNGNEFKTEQSNLSSYSQELTQPVTQSQEIDHIDETPPISKTHEDGEGDSTSKSVNDTLELTPSQDIQNSLSPTGFKELENRLSRGHTHDGGHNVKTAVSSSSSSSFVVSTSSSSKRATESDDTDDMVIGSQDMFVSQEACANEPNVVSVSQLIPTLQLSGDIPLSQSYEGFKPGRLYPSSPTSGITSTPLREVSKSSRDDVISLSDEEDVQKISEKRKLSSDSSDELKPDLKKVKKSFQSRPSVMVVDEVGVFKNPSTEDLTLGSQGIHLHLSQTDSDLEGSQEVGIASPTALNGSVNPSHDISIVNVEDVEDDIQLISPLARKATAEITLDSSGHADIEEVVPLSGQNQKENTLSSKSEDPNLSNNIKSLVGDVGHPLDQSSENAKTINQTSQDFETDFVLTFTCTYKVSCKASIDTLKKNTTSRSITSFEVLESNTVRKRDSSPSAVEESSPGRNGSSPGSVMSGPGLFPLPPMHPSRYSMFSTTSSSSAGSAASLYRKVPARGRPPARTLHSASGNASPVRLNHLAPWKEFLSECQDELATSGSTILENWEASRMHNSSSDDSKTIDDKTLEPVLEDDNEILGIPANSGYQKYLHVKKRSDSANSSTSAAPVDSEKNPAATNEGTETPTSKRKRGRPTKPSTPRTPSGSSKKKGQTPRKKKTDVPDAVEHSSPPDDSLSGASEYYSQGAQVFALWKDGCYYHGRLTTSTKPNQWNVAFHDGTKRDLSKNEIYLINTFVIGQSVHAKTEKDYDAGTVIDVIPGTEGQDELYKIKIAYSGSVVTVHISDLMLSEEQMKQFVDPSNSTNYTSNSSTSPSKRSSASKLGSIDLDNILPGKRVRTPKGSQNVVNSPGRPGPSNTARRLIPEGCSSSTAEDEPLAQSLTIPIIPGVQAEQVGFEKTADPLARKGRGVKKSASKKPLPDIDDEKIVHELGPLPPDGSRIFGGYSFLLTITDVCIRHRHEPVTDSERNTDVEDQPDDESSHCASDYECYQFAKARMVKDRLARQILQGGGKVLKHWTEIVPKDINNTYVVSNRPCYTAIYLQCLVRGVKGVNHECIIHCCRENKRLANCLKSYLLPPGYSLKRKNWATWSDLKIKQPLRGEKILVEGDKVFKDFWEGILQLSGAKVATIKSVQGHLDSLSKVLSTHDCSEKTLKHAQGANVPIVSPLWVIQSLIENKPLPHNDIQCFAYDHVDCD</sequence>
<dbReference type="InterPro" id="IPR036420">
    <property type="entry name" value="BRCT_dom_sf"/>
</dbReference>
<feature type="compositionally biased region" description="Basic and acidic residues" evidence="1">
    <location>
        <begin position="199"/>
        <end position="208"/>
    </location>
</feature>
<dbReference type="Pfam" id="PF18428">
    <property type="entry name" value="BRCT_3"/>
    <property type="match status" value="1"/>
</dbReference>
<feature type="region of interest" description="Disordered" evidence="1">
    <location>
        <begin position="720"/>
        <end position="801"/>
    </location>
</feature>
<feature type="compositionally biased region" description="Polar residues" evidence="1">
    <location>
        <begin position="124"/>
        <end position="143"/>
    </location>
</feature>
<dbReference type="SUPFAM" id="SSF63748">
    <property type="entry name" value="Tudor/PWWP/MBT"/>
    <property type="match status" value="1"/>
</dbReference>
<feature type="region of interest" description="Disordered" evidence="1">
    <location>
        <begin position="553"/>
        <end position="588"/>
    </location>
</feature>
<organism evidence="4">
    <name type="scientific">Thrips palmi</name>
    <name type="common">Melon thrips</name>
    <dbReference type="NCBI Taxonomy" id="161013"/>
    <lineage>
        <taxon>Eukaryota</taxon>
        <taxon>Metazoa</taxon>
        <taxon>Ecdysozoa</taxon>
        <taxon>Arthropoda</taxon>
        <taxon>Hexapoda</taxon>
        <taxon>Insecta</taxon>
        <taxon>Pterygota</taxon>
        <taxon>Neoptera</taxon>
        <taxon>Paraneoptera</taxon>
        <taxon>Thysanoptera</taxon>
        <taxon>Terebrantia</taxon>
        <taxon>Thripoidea</taxon>
        <taxon>Thripidae</taxon>
        <taxon>Thrips</taxon>
    </lineage>
</organism>
<proteinExistence type="predicted"/>
<dbReference type="PROSITE" id="PS50172">
    <property type="entry name" value="BRCT"/>
    <property type="match status" value="1"/>
</dbReference>
<dbReference type="Gene3D" id="3.40.50.10190">
    <property type="entry name" value="BRCT domain"/>
    <property type="match status" value="2"/>
</dbReference>
<feature type="region of interest" description="Disordered" evidence="1">
    <location>
        <begin position="124"/>
        <end position="187"/>
    </location>
</feature>
<dbReference type="CDD" id="cd04508">
    <property type="entry name" value="Tudor_SF"/>
    <property type="match status" value="1"/>
</dbReference>
<dbReference type="GO" id="GO:0005634">
    <property type="term" value="C:nucleus"/>
    <property type="evidence" value="ECO:0007669"/>
    <property type="project" value="TreeGrafter"/>
</dbReference>
<feature type="compositionally biased region" description="Basic residues" evidence="1">
    <location>
        <begin position="769"/>
        <end position="780"/>
    </location>
</feature>
<feature type="compositionally biased region" description="Basic residues" evidence="1">
    <location>
        <begin position="1025"/>
        <end position="1035"/>
    </location>
</feature>
<reference evidence="4" key="1">
    <citation type="submission" date="2025-08" db="UniProtKB">
        <authorList>
            <consortium name="RefSeq"/>
        </authorList>
    </citation>
    <scope>IDENTIFICATION</scope>
    <source>
        <tissue evidence="4">Total insect</tissue>
    </source>
</reference>
<dbReference type="InterPro" id="IPR047252">
    <property type="entry name" value="TP53BP1-like"/>
</dbReference>
<dbReference type="GO" id="GO:0000077">
    <property type="term" value="P:DNA damage checkpoint signaling"/>
    <property type="evidence" value="ECO:0007669"/>
    <property type="project" value="TreeGrafter"/>
</dbReference>
<feature type="region of interest" description="Disordered" evidence="1">
    <location>
        <begin position="1020"/>
        <end position="1041"/>
    </location>
</feature>
<dbReference type="GeneID" id="117644606"/>
<dbReference type="RefSeq" id="XP_034240098.1">
    <property type="nucleotide sequence ID" value="XM_034384207.1"/>
</dbReference>
<dbReference type="KEGG" id="tpal:117644606"/>
<dbReference type="SUPFAM" id="SSF52113">
    <property type="entry name" value="BRCT domain"/>
    <property type="match status" value="2"/>
</dbReference>
<dbReference type="CDD" id="cd17724">
    <property type="entry name" value="BRCT_p53bp1_rpt2"/>
    <property type="match status" value="1"/>
</dbReference>
<feature type="compositionally biased region" description="Low complexity" evidence="1">
    <location>
        <begin position="294"/>
        <end position="305"/>
    </location>
</feature>
<evidence type="ECO:0000259" key="2">
    <source>
        <dbReference type="PROSITE" id="PS50172"/>
    </source>
</evidence>
<feature type="region of interest" description="Disordered" evidence="1">
    <location>
        <begin position="1082"/>
        <end position="1101"/>
    </location>
</feature>
<dbReference type="InterPro" id="IPR001357">
    <property type="entry name" value="BRCT_dom"/>
</dbReference>
<feature type="compositionally biased region" description="Low complexity" evidence="1">
    <location>
        <begin position="568"/>
        <end position="585"/>
    </location>
</feature>
<dbReference type="Gene3D" id="2.30.30.140">
    <property type="match status" value="1"/>
</dbReference>
<name>A0A6P8YJR0_THRPL</name>
<feature type="region of interest" description="Disordered" evidence="1">
    <location>
        <begin position="460"/>
        <end position="481"/>
    </location>
</feature>
<feature type="region of interest" description="Disordered" evidence="1">
    <location>
        <begin position="289"/>
        <end position="347"/>
    </location>
</feature>
<feature type="compositionally biased region" description="Basic and acidic residues" evidence="1">
    <location>
        <begin position="144"/>
        <end position="160"/>
    </location>
</feature>
<feature type="compositionally biased region" description="Basic and acidic residues" evidence="1">
    <location>
        <begin position="308"/>
        <end position="317"/>
    </location>
</feature>
<feature type="compositionally biased region" description="Basic and acidic residues" evidence="1">
    <location>
        <begin position="1082"/>
        <end position="1091"/>
    </location>
</feature>
<protein>
    <submittedName>
        <fullName evidence="4">Probable GPI-anchored adhesin-like protein PGA55</fullName>
    </submittedName>
</protein>
<feature type="region of interest" description="Disordered" evidence="1">
    <location>
        <begin position="919"/>
        <end position="995"/>
    </location>
</feature>
<evidence type="ECO:0000313" key="4">
    <source>
        <dbReference type="RefSeq" id="XP_034240098.1"/>
    </source>
</evidence>
<gene>
    <name evidence="4" type="primary">LOC117644606</name>
</gene>